<sequence>MAKRLADLGIAQITQDFLPEHWNWTDDEKKQLGNIDEMGKIIKTRLEKAGCEIQEMYAIEHDKDEKKLWNEYKHAYEIAFTSHHAHFIVKFKKGKTLPKIASAIGIGESYIEKPKSGRYAYDNMLSYLIHIKYPQKYQYAPSSVRTIAGKDYMEHYREQRETWMRGRAEKITMTAKGLLNFLKVGILSGEIAIEDIFMNEEWKLTYALHKKMLDEAFETKLLVAKMEKNFKEYGNCRGYILKKHS</sequence>
<accession>A0AC61R0M2</accession>
<gene>
    <name evidence="1" type="ORF">E5357_06340</name>
</gene>
<dbReference type="Proteomes" id="UP000307720">
    <property type="component" value="Unassembled WGS sequence"/>
</dbReference>
<keyword evidence="2" id="KW-1185">Reference proteome</keyword>
<evidence type="ECO:0000313" key="2">
    <source>
        <dbReference type="Proteomes" id="UP000307720"/>
    </source>
</evidence>
<dbReference type="EMBL" id="SRZB01000009">
    <property type="protein sequence ID" value="TGX99223.1"/>
    <property type="molecule type" value="Genomic_DNA"/>
</dbReference>
<organism evidence="1 2">
    <name type="scientific">Hominisplanchenecus murintestinalis</name>
    <dbReference type="NCBI Taxonomy" id="2941517"/>
    <lineage>
        <taxon>Bacteria</taxon>
        <taxon>Bacillati</taxon>
        <taxon>Bacillota</taxon>
        <taxon>Clostridia</taxon>
        <taxon>Lachnospirales</taxon>
        <taxon>Lachnospiraceae</taxon>
        <taxon>Hominisplanchenecus</taxon>
    </lineage>
</organism>
<comment type="caution">
    <text evidence="1">The sequence shown here is derived from an EMBL/GenBank/DDBJ whole genome shotgun (WGS) entry which is preliminary data.</text>
</comment>
<proteinExistence type="predicted"/>
<protein>
    <submittedName>
        <fullName evidence="1">Uncharacterized protein</fullName>
    </submittedName>
</protein>
<reference evidence="1" key="1">
    <citation type="submission" date="2019-04" db="EMBL/GenBank/DDBJ databases">
        <title>Microbes associate with the intestines of laboratory mice.</title>
        <authorList>
            <person name="Navarre W."/>
            <person name="Wong E."/>
            <person name="Huang K."/>
            <person name="Tropini C."/>
            <person name="Ng K."/>
            <person name="Yu B."/>
        </authorList>
    </citation>
    <scope>NUCLEOTIDE SEQUENCE</scope>
    <source>
        <strain evidence="1">NM72_1-8</strain>
    </source>
</reference>
<evidence type="ECO:0000313" key="1">
    <source>
        <dbReference type="EMBL" id="TGX99223.1"/>
    </source>
</evidence>
<name>A0AC61R0M2_9FIRM</name>